<keyword evidence="3" id="KW-1185">Reference proteome</keyword>
<gene>
    <name evidence="2" type="ORF">HaLaN_06692</name>
</gene>
<evidence type="ECO:0000313" key="2">
    <source>
        <dbReference type="EMBL" id="GFH11224.1"/>
    </source>
</evidence>
<organism evidence="2 3">
    <name type="scientific">Haematococcus lacustris</name>
    <name type="common">Green alga</name>
    <name type="synonym">Haematococcus pluvialis</name>
    <dbReference type="NCBI Taxonomy" id="44745"/>
    <lineage>
        <taxon>Eukaryota</taxon>
        <taxon>Viridiplantae</taxon>
        <taxon>Chlorophyta</taxon>
        <taxon>core chlorophytes</taxon>
        <taxon>Chlorophyceae</taxon>
        <taxon>CS clade</taxon>
        <taxon>Chlamydomonadales</taxon>
        <taxon>Haematococcaceae</taxon>
        <taxon>Haematococcus</taxon>
    </lineage>
</organism>
<feature type="region of interest" description="Disordered" evidence="1">
    <location>
        <begin position="1"/>
        <end position="128"/>
    </location>
</feature>
<proteinExistence type="predicted"/>
<evidence type="ECO:0000313" key="3">
    <source>
        <dbReference type="Proteomes" id="UP000485058"/>
    </source>
</evidence>
<sequence length="128" mass="13735">MNSPQPCEEELNRSKPTRPEDWKPQPGHPWGPWQMGGQGLQRSPQPPAGRGEQVAPTGAVQVATPRKASSQGQGSKFKKSPSISLARSSRSCETEHPTFCVSSSSTSLTPPLLEVSPPLPLAPFPFPL</sequence>
<reference evidence="2 3" key="1">
    <citation type="submission" date="2020-02" db="EMBL/GenBank/DDBJ databases">
        <title>Draft genome sequence of Haematococcus lacustris strain NIES-144.</title>
        <authorList>
            <person name="Morimoto D."/>
            <person name="Nakagawa S."/>
            <person name="Yoshida T."/>
            <person name="Sawayama S."/>
        </authorList>
    </citation>
    <scope>NUCLEOTIDE SEQUENCE [LARGE SCALE GENOMIC DNA]</scope>
    <source>
        <strain evidence="2 3">NIES-144</strain>
    </source>
</reference>
<protein>
    <submittedName>
        <fullName evidence="2">Uncharacterized protein</fullName>
    </submittedName>
</protein>
<dbReference type="Proteomes" id="UP000485058">
    <property type="component" value="Unassembled WGS sequence"/>
</dbReference>
<evidence type="ECO:0000256" key="1">
    <source>
        <dbReference type="SAM" id="MobiDB-lite"/>
    </source>
</evidence>
<comment type="caution">
    <text evidence="2">The sequence shown here is derived from an EMBL/GenBank/DDBJ whole genome shotgun (WGS) entry which is preliminary data.</text>
</comment>
<feature type="compositionally biased region" description="Low complexity" evidence="1">
    <location>
        <begin position="67"/>
        <end position="89"/>
    </location>
</feature>
<dbReference type="EMBL" id="BLLF01000384">
    <property type="protein sequence ID" value="GFH11224.1"/>
    <property type="molecule type" value="Genomic_DNA"/>
</dbReference>
<dbReference type="AlphaFoldDB" id="A0A699YWL7"/>
<accession>A0A699YWL7</accession>
<name>A0A699YWL7_HAELA</name>
<feature type="compositionally biased region" description="Low complexity" evidence="1">
    <location>
        <begin position="101"/>
        <end position="116"/>
    </location>
</feature>
<feature type="compositionally biased region" description="Basic and acidic residues" evidence="1">
    <location>
        <begin position="10"/>
        <end position="23"/>
    </location>
</feature>
<feature type="compositionally biased region" description="Pro residues" evidence="1">
    <location>
        <begin position="117"/>
        <end position="128"/>
    </location>
</feature>